<dbReference type="Pfam" id="PF13376">
    <property type="entry name" value="OmdA"/>
    <property type="match status" value="1"/>
</dbReference>
<evidence type="ECO:0000259" key="1">
    <source>
        <dbReference type="Pfam" id="PF08818"/>
    </source>
</evidence>
<sequence length="203" mass="23493">MPTSEPRIDAYIENAQPFAKPILIHLREIIHETCPEVEETWKWSFPHFMYKGKILCAFTAFKQHCGFGFWLEKEMKTISEITKDAERTGMFTLGKITSIDDLPSKVLLQAGIKEAMDLTDMGVTLKKAAPEKKETEVPAYFSEALNQNSGAKKVFENASPSFRKEYIMWITDAKTETTRNKRMQQALEWISEGKGRNWKYEKR</sequence>
<protein>
    <submittedName>
        <fullName evidence="2">YdeI/OmpD-associated family protein</fullName>
    </submittedName>
</protein>
<dbReference type="SUPFAM" id="SSF159888">
    <property type="entry name" value="YdhG-like"/>
    <property type="match status" value="1"/>
</dbReference>
<evidence type="ECO:0000313" key="3">
    <source>
        <dbReference type="Proteomes" id="UP001209107"/>
    </source>
</evidence>
<organism evidence="2 3">
    <name type="scientific">Kaistella yananensis</name>
    <dbReference type="NCBI Taxonomy" id="2989820"/>
    <lineage>
        <taxon>Bacteria</taxon>
        <taxon>Pseudomonadati</taxon>
        <taxon>Bacteroidota</taxon>
        <taxon>Flavobacteriia</taxon>
        <taxon>Flavobacteriales</taxon>
        <taxon>Weeksellaceae</taxon>
        <taxon>Chryseobacterium group</taxon>
        <taxon>Kaistella</taxon>
    </lineage>
</organism>
<dbReference type="Pfam" id="PF08818">
    <property type="entry name" value="DUF1801"/>
    <property type="match status" value="1"/>
</dbReference>
<dbReference type="InterPro" id="IPR014922">
    <property type="entry name" value="YdhG-like"/>
</dbReference>
<dbReference type="Proteomes" id="UP001209107">
    <property type="component" value="Unassembled WGS sequence"/>
</dbReference>
<dbReference type="Gene3D" id="3.90.1150.200">
    <property type="match status" value="1"/>
</dbReference>
<accession>A0ABT3JLH2</accession>
<proteinExistence type="predicted"/>
<comment type="caution">
    <text evidence="2">The sequence shown here is derived from an EMBL/GenBank/DDBJ whole genome shotgun (WGS) entry which is preliminary data.</text>
</comment>
<dbReference type="EMBL" id="JAPCHZ010000002">
    <property type="protein sequence ID" value="MCW4451608.1"/>
    <property type="molecule type" value="Genomic_DNA"/>
</dbReference>
<keyword evidence="3" id="KW-1185">Reference proteome</keyword>
<gene>
    <name evidence="2" type="ORF">OK344_05240</name>
</gene>
<reference evidence="2 3" key="1">
    <citation type="submission" date="2022-10" db="EMBL/GenBank/DDBJ databases">
        <title>Kaistella sp. BT-6-1-3.</title>
        <authorList>
            <person name="Ai J."/>
            <person name="Deng Z."/>
        </authorList>
    </citation>
    <scope>NUCLEOTIDE SEQUENCE [LARGE SCALE GENOMIC DNA]</scope>
    <source>
        <strain evidence="2 3">BT6-1-3</strain>
    </source>
</reference>
<name>A0ABT3JLH2_9FLAO</name>
<dbReference type="RefSeq" id="WP_265143791.1">
    <property type="nucleotide sequence ID" value="NZ_JAPCHZ010000002.1"/>
</dbReference>
<feature type="domain" description="YdhG-like" evidence="1">
    <location>
        <begin position="20"/>
        <end position="115"/>
    </location>
</feature>
<evidence type="ECO:0000313" key="2">
    <source>
        <dbReference type="EMBL" id="MCW4451608.1"/>
    </source>
</evidence>